<feature type="compositionally biased region" description="Basic residues" evidence="2">
    <location>
        <begin position="227"/>
        <end position="236"/>
    </location>
</feature>
<organism evidence="4 5">
    <name type="scientific">Fistulifera solaris</name>
    <name type="common">Oleaginous diatom</name>
    <dbReference type="NCBI Taxonomy" id="1519565"/>
    <lineage>
        <taxon>Eukaryota</taxon>
        <taxon>Sar</taxon>
        <taxon>Stramenopiles</taxon>
        <taxon>Ochrophyta</taxon>
        <taxon>Bacillariophyta</taxon>
        <taxon>Bacillariophyceae</taxon>
        <taxon>Bacillariophycidae</taxon>
        <taxon>Naviculales</taxon>
        <taxon>Naviculaceae</taxon>
        <taxon>Fistulifera</taxon>
    </lineage>
</organism>
<feature type="region of interest" description="Disordered" evidence="2">
    <location>
        <begin position="149"/>
        <end position="237"/>
    </location>
</feature>
<feature type="compositionally biased region" description="Basic and acidic residues" evidence="2">
    <location>
        <begin position="43"/>
        <end position="59"/>
    </location>
</feature>
<dbReference type="GO" id="GO:0005634">
    <property type="term" value="C:nucleus"/>
    <property type="evidence" value="ECO:0007669"/>
    <property type="project" value="TreeGrafter"/>
</dbReference>
<dbReference type="Proteomes" id="UP000198406">
    <property type="component" value="Unassembled WGS sequence"/>
</dbReference>
<feature type="compositionally biased region" description="Polar residues" evidence="2">
    <location>
        <begin position="205"/>
        <end position="215"/>
    </location>
</feature>
<feature type="compositionally biased region" description="Acidic residues" evidence="2">
    <location>
        <begin position="60"/>
        <end position="83"/>
    </location>
</feature>
<reference evidence="4 5" key="1">
    <citation type="journal article" date="2015" name="Plant Cell">
        <title>Oil accumulation by the oleaginous diatom Fistulifera solaris as revealed by the genome and transcriptome.</title>
        <authorList>
            <person name="Tanaka T."/>
            <person name="Maeda Y."/>
            <person name="Veluchamy A."/>
            <person name="Tanaka M."/>
            <person name="Abida H."/>
            <person name="Marechal E."/>
            <person name="Bowler C."/>
            <person name="Muto M."/>
            <person name="Sunaga Y."/>
            <person name="Tanaka M."/>
            <person name="Yoshino T."/>
            <person name="Taniguchi T."/>
            <person name="Fukuda Y."/>
            <person name="Nemoto M."/>
            <person name="Matsumoto M."/>
            <person name="Wong P.S."/>
            <person name="Aburatani S."/>
            <person name="Fujibuchi W."/>
        </authorList>
    </citation>
    <scope>NUCLEOTIDE SEQUENCE [LARGE SCALE GENOMIC DNA]</scope>
    <source>
        <strain evidence="4 5">JPCC DA0580</strain>
    </source>
</reference>
<proteinExistence type="inferred from homology"/>
<feature type="region of interest" description="Disordered" evidence="2">
    <location>
        <begin position="1"/>
        <end position="99"/>
    </location>
</feature>
<gene>
    <name evidence="4" type="ORF">FisN_7Lh126</name>
</gene>
<name>A0A1Z5JCR8_FISSO</name>
<accession>A0A1Z5JCR8</accession>
<evidence type="ECO:0000256" key="1">
    <source>
        <dbReference type="ARBA" id="ARBA00006832"/>
    </source>
</evidence>
<feature type="compositionally biased region" description="Polar residues" evidence="2">
    <location>
        <begin position="484"/>
        <end position="493"/>
    </location>
</feature>
<keyword evidence="5" id="KW-1185">Reference proteome</keyword>
<evidence type="ECO:0000313" key="4">
    <source>
        <dbReference type="EMBL" id="GAX11746.1"/>
    </source>
</evidence>
<protein>
    <recommendedName>
        <fullName evidence="3">Vps72/YL1 C-terminal domain-containing protein</fullName>
    </recommendedName>
</protein>
<feature type="domain" description="Vps72/YL1 C-terminal" evidence="3">
    <location>
        <begin position="325"/>
        <end position="354"/>
    </location>
</feature>
<feature type="compositionally biased region" description="Low complexity" evidence="2">
    <location>
        <begin position="374"/>
        <end position="386"/>
    </location>
</feature>
<comment type="caution">
    <text evidence="4">The sequence shown here is derived from an EMBL/GenBank/DDBJ whole genome shotgun (WGS) entry which is preliminary data.</text>
</comment>
<dbReference type="PANTHER" id="PTHR13275">
    <property type="entry name" value="YL-1 PROTEIN TRANSCRIPTION FACTOR-LIKE 1"/>
    <property type="match status" value="1"/>
</dbReference>
<dbReference type="PANTHER" id="PTHR13275:SF4">
    <property type="entry name" value="VACUOLAR PROTEIN SORTING-ASSOCIATED PROTEIN 72 HOMOLOG"/>
    <property type="match status" value="1"/>
</dbReference>
<dbReference type="AlphaFoldDB" id="A0A1Z5JCR8"/>
<dbReference type="InterPro" id="IPR046757">
    <property type="entry name" value="YL1_N"/>
</dbReference>
<evidence type="ECO:0000259" key="3">
    <source>
        <dbReference type="SMART" id="SM00993"/>
    </source>
</evidence>
<feature type="compositionally biased region" description="Polar residues" evidence="2">
    <location>
        <begin position="398"/>
        <end position="416"/>
    </location>
</feature>
<feature type="compositionally biased region" description="Basic and acidic residues" evidence="2">
    <location>
        <begin position="265"/>
        <end position="278"/>
    </location>
</feature>
<dbReference type="EMBL" id="BDSP01000044">
    <property type="protein sequence ID" value="GAX11746.1"/>
    <property type="molecule type" value="Genomic_DNA"/>
</dbReference>
<dbReference type="OrthoDB" id="49520at2759"/>
<feature type="compositionally biased region" description="Basic and acidic residues" evidence="2">
    <location>
        <begin position="359"/>
        <end position="373"/>
    </location>
</feature>
<sequence>MPVLDRERRSTAGKRMTELGGQEAEDDAAFWGHETWNEDSDNESFHSSDEDSDIKKDVFDSDFDESESDREEEDAVAGDEEDKEIARVDRKRKESKSTYSDVVAGKLARGKRMKGIKRIIGDGLNAGIVLNAPGVTPSVAAPVPLITSSAAVPTGSLSPTVASLSKPARKVTLASTRPRRADQLRTSSKRTTTARVDTPAAAGYASSTGQPPLTKSSSSSSSGPQNNHKKKKRHRHTQEELLLEAAHETEGESIRWLLARKRYQEEQKDNEGRMEGRGRGPTGKLIMQYTSRRGYLNTITFPEMDHVPEILTRRDSQTTKYPKPTYCVITGLKARYKDPRTGLGYYDLAAFKELRRRSDAGEPLDQRKLKARDSTNSTKANSSAANDCSKPPKLDTLANGSATSTKTESHENNGSSEAGPKTENSDATHAVDPNTSQPNAEPALPTNLSRKPAPRRRKPSAKVRAVEANRILTNGLQYPFPATVSPSRPSQVPQEDLAE</sequence>
<feature type="compositionally biased region" description="Basic and acidic residues" evidence="2">
    <location>
        <begin position="84"/>
        <end position="96"/>
    </location>
</feature>
<feature type="compositionally biased region" description="Basic and acidic residues" evidence="2">
    <location>
        <begin position="1"/>
        <end position="10"/>
    </location>
</feature>
<feature type="region of interest" description="Disordered" evidence="2">
    <location>
        <begin position="359"/>
        <end position="499"/>
    </location>
</feature>
<dbReference type="Pfam" id="PF05764">
    <property type="entry name" value="YL1"/>
    <property type="match status" value="1"/>
</dbReference>
<feature type="region of interest" description="Disordered" evidence="2">
    <location>
        <begin position="265"/>
        <end position="284"/>
    </location>
</feature>
<feature type="compositionally biased region" description="Polar residues" evidence="2">
    <location>
        <begin position="149"/>
        <end position="163"/>
    </location>
</feature>
<comment type="similarity">
    <text evidence="1">Belongs to the VPS72/YL1 family.</text>
</comment>
<feature type="compositionally biased region" description="Basic residues" evidence="2">
    <location>
        <begin position="452"/>
        <end position="461"/>
    </location>
</feature>
<dbReference type="SMART" id="SM00993">
    <property type="entry name" value="YL1_C"/>
    <property type="match status" value="1"/>
</dbReference>
<evidence type="ECO:0000256" key="2">
    <source>
        <dbReference type="SAM" id="MobiDB-lite"/>
    </source>
</evidence>
<feature type="compositionally biased region" description="Polar residues" evidence="2">
    <location>
        <begin position="184"/>
        <end position="195"/>
    </location>
</feature>
<evidence type="ECO:0000313" key="5">
    <source>
        <dbReference type="Proteomes" id="UP000198406"/>
    </source>
</evidence>
<dbReference type="InParanoid" id="A0A1Z5JCR8"/>
<dbReference type="InterPro" id="IPR013272">
    <property type="entry name" value="Vps72/YL1_C"/>
</dbReference>
<dbReference type="Pfam" id="PF08265">
    <property type="entry name" value="YL1_C"/>
    <property type="match status" value="1"/>
</dbReference>